<proteinExistence type="predicted"/>
<protein>
    <submittedName>
        <fullName evidence="1">Uncharacterized protein</fullName>
    </submittedName>
</protein>
<organism evidence="1 2">
    <name type="scientific">Acinetobacter modestus</name>
    <dbReference type="NCBI Taxonomy" id="1776740"/>
    <lineage>
        <taxon>Bacteria</taxon>
        <taxon>Pseudomonadati</taxon>
        <taxon>Pseudomonadota</taxon>
        <taxon>Gammaproteobacteria</taxon>
        <taxon>Moraxellales</taxon>
        <taxon>Moraxellaceae</taxon>
        <taxon>Acinetobacter</taxon>
    </lineage>
</organism>
<evidence type="ECO:0000313" key="1">
    <source>
        <dbReference type="EMBL" id="ENU25639.1"/>
    </source>
</evidence>
<keyword evidence="2" id="KW-1185">Reference proteome</keyword>
<accession>A0ABP2TU36</accession>
<evidence type="ECO:0000313" key="2">
    <source>
        <dbReference type="Proteomes" id="UP000013190"/>
    </source>
</evidence>
<dbReference type="RefSeq" id="WP_004664854.1">
    <property type="nucleotide sequence ID" value="NZ_BMDV01000004.1"/>
</dbReference>
<reference evidence="1 2" key="2">
    <citation type="journal article" date="2016" name="Int. J. Syst. Evol. Microbiol.">
        <title>Taxonomy of haemolytic and/or proteolytic strains of the genus Acinetobacter with the proposal of Acinetobacter courvalinii sp. nov. (genomic species 14 sensu Bouvet &amp; Jeanjean), Acinetobacter dispersus sp. nov. (genomic species 17), Acinetobacter modestus sp. nov., Acinetobacter proteolyticus sp. nov. and Acinetobacter vivianii sp. nov.</title>
        <authorList>
            <person name="Nemec A."/>
            <person name="Radolfova-Krizova L."/>
            <person name="Maixnerova M."/>
            <person name="Vrestiakova E."/>
            <person name="Jezek P."/>
            <person name="Sedo O."/>
        </authorList>
    </citation>
    <scope>NUCLEOTIDE SEQUENCE [LARGE SCALE GENOMIC DNA]</scope>
    <source>
        <strain evidence="1 2">NIPH 236</strain>
    </source>
</reference>
<gene>
    <name evidence="1" type="ORF">F992_03383</name>
</gene>
<dbReference type="EMBL" id="APOJ01000032">
    <property type="protein sequence ID" value="ENU25639.1"/>
    <property type="molecule type" value="Genomic_DNA"/>
</dbReference>
<reference evidence="2" key="1">
    <citation type="submission" date="2013-02" db="EMBL/GenBank/DDBJ databases">
        <title>The Genome Sequence of Acinetobacter sp. NIPH 236.</title>
        <authorList>
            <consortium name="The Broad Institute Genome Sequencing Platform"/>
            <consortium name="The Broad Institute Genome Sequencing Center for Infectious Disease"/>
            <person name="Cerqueira G."/>
            <person name="Feldgarden M."/>
            <person name="Courvalin P."/>
            <person name="Perichon B."/>
            <person name="Grillot-Courvalin C."/>
            <person name="Clermont D."/>
            <person name="Rocha E."/>
            <person name="Yoon E.-J."/>
            <person name="Nemec A."/>
            <person name="Walker B."/>
            <person name="Young S.K."/>
            <person name="Zeng Q."/>
            <person name="Gargeya S."/>
            <person name="Fitzgerald M."/>
            <person name="Haas B."/>
            <person name="Abouelleil A."/>
            <person name="Alvarado L."/>
            <person name="Arachchi H.M."/>
            <person name="Berlin A.M."/>
            <person name="Chapman S.B."/>
            <person name="Dewar J."/>
            <person name="Goldberg J."/>
            <person name="Griggs A."/>
            <person name="Gujja S."/>
            <person name="Hansen M."/>
            <person name="Howarth C."/>
            <person name="Imamovic A."/>
            <person name="Larimer J."/>
            <person name="McCowan C."/>
            <person name="Murphy C."/>
            <person name="Neiman D."/>
            <person name="Pearson M."/>
            <person name="Priest M."/>
            <person name="Roberts A."/>
            <person name="Saif S."/>
            <person name="Shea T."/>
            <person name="Sisk P."/>
            <person name="Sykes S."/>
            <person name="Wortman J."/>
            <person name="Nusbaum C."/>
            <person name="Birren B."/>
        </authorList>
    </citation>
    <scope>NUCLEOTIDE SEQUENCE [LARGE SCALE GENOMIC DNA]</scope>
    <source>
        <strain evidence="2">NIPH 236</strain>
    </source>
</reference>
<comment type="caution">
    <text evidence="1">The sequence shown here is derived from an EMBL/GenBank/DDBJ whole genome shotgun (WGS) entry which is preliminary data.</text>
</comment>
<sequence length="180" mass="20474">MPNQITTTQNKIFQVLSELDKPVKDYFFCLKEIQSLHDAVIYFIGCESNQQFKNEIKTAHSALYASLQIINPWLIQLDERADAISDIAENDDPIALIHIILNDFQKLDVDAQHLINLAKIACDQSLQIDPATFKISRIGFSTIQLMISAIQRMTIQLQSDIFAECDVLGELYPTIFKVEV</sequence>
<dbReference type="GeneID" id="92836719"/>
<dbReference type="Proteomes" id="UP000013190">
    <property type="component" value="Unassembled WGS sequence"/>
</dbReference>
<name>A0ABP2TU36_9GAMM</name>